<feature type="region of interest" description="Disordered" evidence="4">
    <location>
        <begin position="1"/>
        <end position="40"/>
    </location>
</feature>
<evidence type="ECO:0000256" key="1">
    <source>
        <dbReference type="ARBA" id="ARBA00022737"/>
    </source>
</evidence>
<evidence type="ECO:0000313" key="5">
    <source>
        <dbReference type="EMBL" id="CAK9096937.1"/>
    </source>
</evidence>
<dbReference type="PANTHER" id="PTHR24198">
    <property type="entry name" value="ANKYRIN REPEAT AND PROTEIN KINASE DOMAIN-CONTAINING PROTEIN"/>
    <property type="match status" value="1"/>
</dbReference>
<gene>
    <name evidence="5" type="ORF">CCMP2556_LOCUS46060</name>
</gene>
<dbReference type="InterPro" id="IPR002110">
    <property type="entry name" value="Ankyrin_rpt"/>
</dbReference>
<organism evidence="5 6">
    <name type="scientific">Durusdinium trenchii</name>
    <dbReference type="NCBI Taxonomy" id="1381693"/>
    <lineage>
        <taxon>Eukaryota</taxon>
        <taxon>Sar</taxon>
        <taxon>Alveolata</taxon>
        <taxon>Dinophyceae</taxon>
        <taxon>Suessiales</taxon>
        <taxon>Symbiodiniaceae</taxon>
        <taxon>Durusdinium</taxon>
    </lineage>
</organism>
<evidence type="ECO:0000256" key="4">
    <source>
        <dbReference type="SAM" id="MobiDB-lite"/>
    </source>
</evidence>
<feature type="repeat" description="ANK" evidence="3">
    <location>
        <begin position="240"/>
        <end position="272"/>
    </location>
</feature>
<name>A0ABP0RCS7_9DINO</name>
<dbReference type="Gene3D" id="1.25.40.20">
    <property type="entry name" value="Ankyrin repeat-containing domain"/>
    <property type="match status" value="1"/>
</dbReference>
<protein>
    <submittedName>
        <fullName evidence="5">Uncharacterized protein</fullName>
    </submittedName>
</protein>
<keyword evidence="6" id="KW-1185">Reference proteome</keyword>
<feature type="repeat" description="ANK" evidence="3">
    <location>
        <begin position="140"/>
        <end position="172"/>
    </location>
</feature>
<evidence type="ECO:0000256" key="2">
    <source>
        <dbReference type="ARBA" id="ARBA00023043"/>
    </source>
</evidence>
<dbReference type="PROSITE" id="PS50297">
    <property type="entry name" value="ANK_REP_REGION"/>
    <property type="match status" value="2"/>
</dbReference>
<keyword evidence="2 3" id="KW-0040">ANK repeat</keyword>
<dbReference type="InterPro" id="IPR036770">
    <property type="entry name" value="Ankyrin_rpt-contain_sf"/>
</dbReference>
<dbReference type="PROSITE" id="PS50088">
    <property type="entry name" value="ANK_REPEAT"/>
    <property type="match status" value="4"/>
</dbReference>
<dbReference type="Proteomes" id="UP001642484">
    <property type="component" value="Unassembled WGS sequence"/>
</dbReference>
<feature type="repeat" description="ANK" evidence="3">
    <location>
        <begin position="173"/>
        <end position="205"/>
    </location>
</feature>
<comment type="caution">
    <text evidence="5">The sequence shown here is derived from an EMBL/GenBank/DDBJ whole genome shotgun (WGS) entry which is preliminary data.</text>
</comment>
<evidence type="ECO:0000313" key="6">
    <source>
        <dbReference type="Proteomes" id="UP001642484"/>
    </source>
</evidence>
<proteinExistence type="predicted"/>
<dbReference type="SMART" id="SM00248">
    <property type="entry name" value="ANK"/>
    <property type="match status" value="6"/>
</dbReference>
<dbReference type="EMBL" id="CAXAMN010025683">
    <property type="protein sequence ID" value="CAK9096937.1"/>
    <property type="molecule type" value="Genomic_DNA"/>
</dbReference>
<reference evidence="5 6" key="1">
    <citation type="submission" date="2024-02" db="EMBL/GenBank/DDBJ databases">
        <authorList>
            <person name="Chen Y."/>
            <person name="Shah S."/>
            <person name="Dougan E. K."/>
            <person name="Thang M."/>
            <person name="Chan C."/>
        </authorList>
    </citation>
    <scope>NUCLEOTIDE SEQUENCE [LARGE SCALE GENOMIC DNA]</scope>
</reference>
<keyword evidence="1" id="KW-0677">Repeat</keyword>
<evidence type="ECO:0000256" key="3">
    <source>
        <dbReference type="PROSITE-ProRule" id="PRU00023"/>
    </source>
</evidence>
<feature type="repeat" description="ANK" evidence="3">
    <location>
        <begin position="107"/>
        <end position="139"/>
    </location>
</feature>
<dbReference type="Pfam" id="PF12796">
    <property type="entry name" value="Ank_2"/>
    <property type="match status" value="1"/>
</dbReference>
<dbReference type="SUPFAM" id="SSF48403">
    <property type="entry name" value="Ankyrin repeat"/>
    <property type="match status" value="1"/>
</dbReference>
<sequence length="390" mass="42784">MVGSEAVDGEVLDQGLPVRAPENSRENSQPDSSGFMDKSTIRRGAQFRVQTWERDYHITHDTAMTRIICEVCEDARPTKKTFGVTAAKKTIAEQEPRAFCDSPYGELQRTPLHYAAWHGAKGALVELLKSRATVEIRDLNGRTPLSLSAEAGFTSCCEVLIKAAAQVNSQDQQGRRPLHWCAVAGQLECLKLLIKAGADVSAPDVDGRQPLWWARGPGASAECAEELLQHGAEVDSCDANLHTPLLEALMRSDEAKTSILITHGAEVNHEDQLQQTPLFYVADRGHLPLCQQLLKAKAVPSKAPSGRSPFSIAQARNHQELLPLLQRPVSKRRKSAAATSKLANRKKYQLFCDLEGTSLGPDSEEYQEALREFEMLVKEVQKEAAGSVGV</sequence>
<dbReference type="PANTHER" id="PTHR24198:SF165">
    <property type="entry name" value="ANKYRIN REPEAT-CONTAINING PROTEIN-RELATED"/>
    <property type="match status" value="1"/>
</dbReference>
<accession>A0ABP0RCS7</accession>